<dbReference type="OrthoDB" id="4818087at2"/>
<accession>A0A1G6T2Z7</accession>
<gene>
    <name evidence="2" type="ORF">SAMN05216410_3007</name>
</gene>
<evidence type="ECO:0000313" key="3">
    <source>
        <dbReference type="Proteomes" id="UP000199039"/>
    </source>
</evidence>
<evidence type="ECO:0000256" key="1">
    <source>
        <dbReference type="SAM" id="MobiDB-lite"/>
    </source>
</evidence>
<name>A0A1G6T2Z7_9MICO</name>
<proteinExistence type="predicted"/>
<dbReference type="AlphaFoldDB" id="A0A1G6T2Z7"/>
<protein>
    <submittedName>
        <fullName evidence="2">Uncharacterized protein</fullName>
    </submittedName>
</protein>
<reference evidence="2 3" key="1">
    <citation type="submission" date="2016-09" db="EMBL/GenBank/DDBJ databases">
        <authorList>
            <person name="Capua I."/>
            <person name="De Benedictis P."/>
            <person name="Joannis T."/>
            <person name="Lombin L.H."/>
            <person name="Cattoli G."/>
        </authorList>
    </citation>
    <scope>NUCLEOTIDE SEQUENCE [LARGE SCALE GENOMIC DNA]</scope>
    <source>
        <strain evidence="2 3">ISLP-3</strain>
    </source>
</reference>
<dbReference type="STRING" id="1814289.SAMN05216410_3007"/>
<feature type="region of interest" description="Disordered" evidence="1">
    <location>
        <begin position="1"/>
        <end position="23"/>
    </location>
</feature>
<evidence type="ECO:0000313" key="2">
    <source>
        <dbReference type="EMBL" id="SDD23381.1"/>
    </source>
</evidence>
<dbReference type="EMBL" id="FMYH01000006">
    <property type="protein sequence ID" value="SDD23381.1"/>
    <property type="molecule type" value="Genomic_DNA"/>
</dbReference>
<dbReference type="Proteomes" id="UP000199039">
    <property type="component" value="Unassembled WGS sequence"/>
</dbReference>
<feature type="compositionally biased region" description="Low complexity" evidence="1">
    <location>
        <begin position="1"/>
        <end position="16"/>
    </location>
</feature>
<dbReference type="RefSeq" id="WP_093184543.1">
    <property type="nucleotide sequence ID" value="NZ_FMYH01000006.1"/>
</dbReference>
<organism evidence="2 3">
    <name type="scientific">Sanguibacter gelidistatuariae</name>
    <dbReference type="NCBI Taxonomy" id="1814289"/>
    <lineage>
        <taxon>Bacteria</taxon>
        <taxon>Bacillati</taxon>
        <taxon>Actinomycetota</taxon>
        <taxon>Actinomycetes</taxon>
        <taxon>Micrococcales</taxon>
        <taxon>Sanguibacteraceae</taxon>
        <taxon>Sanguibacter</taxon>
    </lineage>
</organism>
<keyword evidence="3" id="KW-1185">Reference proteome</keyword>
<sequence>MSTTTTTTPSTPTAAPHRGRAPARELHDNDALLADLVRIDAEGWNGPTATRVLADVRSTMVRSMVAALGLHGVEASQAEASAWEAAWEELAAPRIRQANSPWGVLARVIRRAVATEMVTARYGTTASKAWKLAHSPDGATFARPVAFDASVHDAVARGGAGAGDLGDEIINRELLRCVLGGIGQVLISAGWSREDAQRLALALLSFDPGRPDGRATMCSWRRLALHAGIPQWQAHRVLAVVRGSGEHEGLFDRALRGDLTVDDDPVMVEALASTVVQSRRPPTALYEAPRSRAA</sequence>